<feature type="domain" description="Glycosyltransferase 2-like" evidence="2">
    <location>
        <begin position="51"/>
        <end position="163"/>
    </location>
</feature>
<feature type="compositionally biased region" description="Polar residues" evidence="1">
    <location>
        <begin position="1"/>
        <end position="16"/>
    </location>
</feature>
<dbReference type="SUPFAM" id="SSF53448">
    <property type="entry name" value="Nucleotide-diphospho-sugar transferases"/>
    <property type="match status" value="1"/>
</dbReference>
<dbReference type="CDD" id="cd00761">
    <property type="entry name" value="Glyco_tranf_GTA_type"/>
    <property type="match status" value="1"/>
</dbReference>
<dbReference type="EC" id="2.4.-.-" evidence="3"/>
<dbReference type="Proteomes" id="UP001302652">
    <property type="component" value="Chromosome 1"/>
</dbReference>
<organism evidence="3 4">
    <name type="scientific">Paraburkholderia kirstenboschensis</name>
    <dbReference type="NCBI Taxonomy" id="1245436"/>
    <lineage>
        <taxon>Bacteria</taxon>
        <taxon>Pseudomonadati</taxon>
        <taxon>Pseudomonadota</taxon>
        <taxon>Betaproteobacteria</taxon>
        <taxon>Burkholderiales</taxon>
        <taxon>Burkholderiaceae</taxon>
        <taxon>Paraburkholderia</taxon>
    </lineage>
</organism>
<keyword evidence="3" id="KW-0328">Glycosyltransferase</keyword>
<evidence type="ECO:0000259" key="2">
    <source>
        <dbReference type="Pfam" id="PF00535"/>
    </source>
</evidence>
<evidence type="ECO:0000256" key="1">
    <source>
        <dbReference type="SAM" id="MobiDB-lite"/>
    </source>
</evidence>
<feature type="region of interest" description="Disordered" evidence="1">
    <location>
        <begin position="1"/>
        <end position="32"/>
    </location>
</feature>
<dbReference type="RefSeq" id="WP_317022581.1">
    <property type="nucleotide sequence ID" value="NZ_CP136513.1"/>
</dbReference>
<dbReference type="Pfam" id="PF00535">
    <property type="entry name" value="Glycos_transf_2"/>
    <property type="match status" value="1"/>
</dbReference>
<dbReference type="InterPro" id="IPR050834">
    <property type="entry name" value="Glycosyltransf_2"/>
</dbReference>
<name>A0ABZ0EU94_9BURK</name>
<keyword evidence="3" id="KW-0808">Transferase</keyword>
<dbReference type="InterPro" id="IPR001173">
    <property type="entry name" value="Glyco_trans_2-like"/>
</dbReference>
<evidence type="ECO:0000313" key="3">
    <source>
        <dbReference type="EMBL" id="WOD20696.1"/>
    </source>
</evidence>
<gene>
    <name evidence="3" type="ORF">RW095_31530</name>
</gene>
<dbReference type="EMBL" id="CP136513">
    <property type="protein sequence ID" value="WOD20696.1"/>
    <property type="molecule type" value="Genomic_DNA"/>
</dbReference>
<proteinExistence type="predicted"/>
<dbReference type="Gene3D" id="3.90.550.10">
    <property type="entry name" value="Spore Coat Polysaccharide Biosynthesis Protein SpsA, Chain A"/>
    <property type="match status" value="1"/>
</dbReference>
<dbReference type="InterPro" id="IPR029044">
    <property type="entry name" value="Nucleotide-diphossugar_trans"/>
</dbReference>
<reference evidence="3 4" key="1">
    <citation type="submission" date="2023-10" db="EMBL/GenBank/DDBJ databases">
        <title>Surface-active antibiotics is a multifunctional adaptation for post-fire microbes.</title>
        <authorList>
            <person name="Liu M.D."/>
            <person name="Du Y."/>
            <person name="Koupaei S.K."/>
            <person name="Kim N.R."/>
            <person name="Zhang W."/>
            <person name="Traxler M.F."/>
        </authorList>
    </citation>
    <scope>NUCLEOTIDE SEQUENCE [LARGE SCALE GENOMIC DNA]</scope>
    <source>
        <strain evidence="3 4">F3</strain>
    </source>
</reference>
<sequence>MPRHQLQSTVGASSTEYMAAQGPARGPSFTDRTHADKAVTPVTDAPAASVTVVMANFNGERWIGEAIRSVQRQSLEDWELIVADDASTDASVEIVRAFARDDFRIRLLTARINAGPSTARNRALECARGRWITFLDSDDVLAEGRLESLMQLAETSDQGFVADDLLIMDENGLLTGHSLLGLEGFRSFDAVSLVRAPRLAYLKPMISAGLMTQLRYEERLRSGEDFDMLLRLLVKYDARISVYPPMGYRYRRRSGSLSTDRSADRQALRGMLDANTCFRASHTLSGSLATACARRDRSLKASLQWVDVTEAIREKRFVAALRHVVGHPAVLTCVMQFFQKRFSRLIFRHKRRARTYGL</sequence>
<dbReference type="PANTHER" id="PTHR43685:SF2">
    <property type="entry name" value="GLYCOSYLTRANSFERASE 2-LIKE DOMAIN-CONTAINING PROTEIN"/>
    <property type="match status" value="1"/>
</dbReference>
<accession>A0ABZ0EU94</accession>
<evidence type="ECO:0000313" key="4">
    <source>
        <dbReference type="Proteomes" id="UP001302652"/>
    </source>
</evidence>
<protein>
    <submittedName>
        <fullName evidence="3">Glycosyltransferase</fullName>
        <ecNumber evidence="3">2.4.-.-</ecNumber>
    </submittedName>
</protein>
<dbReference type="GO" id="GO:0016757">
    <property type="term" value="F:glycosyltransferase activity"/>
    <property type="evidence" value="ECO:0007669"/>
    <property type="project" value="UniProtKB-KW"/>
</dbReference>
<keyword evidence="4" id="KW-1185">Reference proteome</keyword>
<dbReference type="PANTHER" id="PTHR43685">
    <property type="entry name" value="GLYCOSYLTRANSFERASE"/>
    <property type="match status" value="1"/>
</dbReference>